<protein>
    <submittedName>
        <fullName evidence="1">Uncharacterized protein</fullName>
    </submittedName>
</protein>
<organism evidence="1 2">
    <name type="scientific">Meloidogyne enterolobii</name>
    <name type="common">Root-knot nematode worm</name>
    <name type="synonym">Meloidogyne mayaguensis</name>
    <dbReference type="NCBI Taxonomy" id="390850"/>
    <lineage>
        <taxon>Eukaryota</taxon>
        <taxon>Metazoa</taxon>
        <taxon>Ecdysozoa</taxon>
        <taxon>Nematoda</taxon>
        <taxon>Chromadorea</taxon>
        <taxon>Rhabditida</taxon>
        <taxon>Tylenchina</taxon>
        <taxon>Tylenchomorpha</taxon>
        <taxon>Tylenchoidea</taxon>
        <taxon>Meloidogynidae</taxon>
        <taxon>Meloidogyninae</taxon>
        <taxon>Meloidogyne</taxon>
    </lineage>
</organism>
<sequence length="155" mass="18685">MTRNLRPKKFFFLKKLFDKMPSLLSIPHEVKHDILKCLNFNQLFSVQHVNKYFKNFVRQYKDDLAKKKFDELGLFYVDNKNNIKDFKLVEPFKFELSQQLEKKWKCAIEDSIPTFLCAFTGMDDYKVEVICLVDALQNSFVIFIRVFRIYFERGK</sequence>
<accession>A0ACB0XTY4</accession>
<evidence type="ECO:0000313" key="1">
    <source>
        <dbReference type="EMBL" id="CAK5017490.1"/>
    </source>
</evidence>
<keyword evidence="2" id="KW-1185">Reference proteome</keyword>
<comment type="caution">
    <text evidence="1">The sequence shown here is derived from an EMBL/GenBank/DDBJ whole genome shotgun (WGS) entry which is preliminary data.</text>
</comment>
<proteinExistence type="predicted"/>
<name>A0ACB0XTY4_MELEN</name>
<dbReference type="Proteomes" id="UP001497535">
    <property type="component" value="Unassembled WGS sequence"/>
</dbReference>
<gene>
    <name evidence="1" type="ORF">MENTE1834_LOCUS3533</name>
</gene>
<dbReference type="EMBL" id="CAVMJV010000003">
    <property type="protein sequence ID" value="CAK5017490.1"/>
    <property type="molecule type" value="Genomic_DNA"/>
</dbReference>
<evidence type="ECO:0000313" key="2">
    <source>
        <dbReference type="Proteomes" id="UP001497535"/>
    </source>
</evidence>
<reference evidence="1" key="1">
    <citation type="submission" date="2023-11" db="EMBL/GenBank/DDBJ databases">
        <authorList>
            <person name="Poullet M."/>
        </authorList>
    </citation>
    <scope>NUCLEOTIDE SEQUENCE</scope>
    <source>
        <strain evidence="1">E1834</strain>
    </source>
</reference>